<sequence>MRIFTAIGSRRKIAAVLAFLLMFQIMLSGFASVGSTAHAADKPSKYITFLYNDFKEAANRLSFNGASTFMPDGSLRLTPAQGNQFGTVFNWDKVSLRDNSGFSTYFTFNMNGAGALSGVPQGADGLVFAVQTKSNSAGSLGGGMGFENIPNSVGVEFDTFNNGSSQWGNNGDPSDNHVAVDLNGVVSHGSQGVYAEPSNGIDFNSGQDVYVWIDYKAADKTLSVYYNNSSTRPAQPKLTYTGLNLENVIASKDVYVGFTAATGSAWQNHLIKQWYFTNKYDPIDLNSATYVEAPSIMSVNAAVYNPPTADNTGNSVENAVYYKADLNLKDSKKNPGQNIDLFVEKPDNVTFLDPDNEFAPLSSAPSLKTDENGNATYYYTAIDATKPIPSFRISTEYGAYYDVKVTTPPQVETGTPTPLYNADNANEQRALIPVNIINTGGASSTWGVKYREKTDAGNGAWLSAGGTVPSVVNSSGNYSLTLEHLKEDTYYEVKAVASNNKGPAEGDPVQFAVQMPMPQDGVKYSRVGPSKVYYEDAESVQVVGENLYWLKKRLPYTDLKVTISKGSDSYVIPRSDIETVGTSGLKIKLPKPEGKTLPLGKYNVSIEHAFFDDKTFTDAIELTDDKAYRSINYEEVTVDNPKPPSKRTASEVDEITLRGPFVVNASEPGVYRLRDTNAVVTINDNLLFKGTELVIDNHNKLAPPTISGKGRLYVNGKNTIPILSTYTILEGDFEFDPESFSFPVSKAFDYTGMNMPVSINSFTFIKGGIRITGNADLGFKIGSTKIGANANVTALDFMKNRFDLAANLKASADFKSGPLEAAELRFSIDTRTPEFGVGASAELKKAKVGFDIDLLLKDKKLDSISFAVKKEIKIGSTGAQITKLGGGVSNMTALSEAPLTFSVLGGLSDYLTPKLGGNYMVNGNDLRIDLSANHFGASGKLAIYSINVAGVDMFIVFNPTGYRGYDRAGFDMGATVNVLDILVGQVVVKYFQGSSFTGYAKTAVQIPRSVPLVGGQRLSSAEVGVDSSRFRAALSVIGIGFVVKYPFATRSFDWDVDMASTLKNIGSAVVNTGKAVVNKIKSWFWYVDPNGVFESTAADFGDVPGVLGEKMFSQSGIRASLLGTYVKGQIATEVTETNPTVTKTADGKFSHAFVAGESYEALIAVKGDTDGLKLISPYGSEYEIRFEKKDDKAPNAYYDAEKGVLVIEAALTPGAWKIVAGASLGITVHKVLYAGDNDSSIGDIAAELNGATAKNLVPLDIVRQGKYLVEIVGGAADAALIKADGRVYATEANAANAAWNVKRDEADGTTWMLVEAPGAERWYVDAGADAKVNLYRMRTDATMSETMAWRGGSEFAAAANFTGLKGFQATLDIYGGNEDTKLYRPDGTLYPLVFDKNSSDWNAIYDQQHGVVTALVDVDKDGIWIVKSGGFTDLDAMTLSQKSTMADLYGPDAVYTYNLSMMEKGKYLLDIAGGDLGTKIYGTDGAEIKLNATPDAAGRNAILDDTGLKVTVDVKSTGTLSVQTKGYATIQQYALAPIPQVAKLTASAQAERNAYEVTWQVDNAKPDTKVRLIMANDANEPVGQVLADNLPASGITTVTLPANNLPGDYYLALVADSESYAPVFKTLEQPISYKASQMLAKPANIKAVASGDAGVTISFADAGYASTTAYRVYPADANGNVDYNGTSYEFQPNPALGANQRFVLAGLDTEQTYKLRVMIVRANYASDGETLSSLLVSELSDAAEVFLPKPKPAKLDVSYEAGKHAPSEQKYYPYDVKTEDLESLSDEEKQALQHTLVVTDSDHVVVHVDSDQAATYKLYKDDAEVAPTSGDPAAFDLGTLKEGQYRIEIQATNAGGDTSHSYSQLIVDQTAPYLYLKTPTNGAIVNGSRARLEGATEAGTVLTVNDIVVPVDAIGHFVYYASFPEDGVLPLELKATDAAGNETVNKLEVLASGVAATDETNADLAAFGTGEGVLDAPFIASLTTYKTSIDVREKQTRVWAVPVDKGAQVTIGGKPVDDQFSAVVDISNGSAVQAVVKSGGTTQTYNLNVTTESGLAGLKSLEVSGLDAGGAAAAEAVELSKDYGAPYEENTVFYSAQVDNATASVRITPEEASPGSLIRIKTGADSQTKIETVSSGQPSSPIALNVGSTKITIEVLSPNDAAAVTKDWTLAKKYVVSFDRKVAADASLRQLALSGIALTPGAFDGAVLDYNARVSANTSSAQLSFAAADATSVVWMNGTAKGSAGNETLTLATGTNRFVFEVHAADGTVQTYSLVIYRDTAFNTSLLLGELSVKDMELTTEFEPLTRNYKIKDSTYNASITVIAKPQTPGATVKVNGKATDENGSATAMLAAGLNAVQIQVTSADQKETNLYSVSIMRNVAASEPTDEFVVKINDDENNKVATGKKTEENGKKGASRIVREG</sequence>
<reference evidence="3 4" key="1">
    <citation type="submission" date="2022-10" db="EMBL/GenBank/DDBJ databases">
        <title>Comparative genomic analysis of Cohnella hashimotonis sp. nov., isolated from the International Space Station.</title>
        <authorList>
            <person name="Simpson A."/>
            <person name="Venkateswaran K."/>
        </authorList>
    </citation>
    <scope>NUCLEOTIDE SEQUENCE [LARGE SCALE GENOMIC DNA]</scope>
    <source>
        <strain evidence="3 4">DSM 18997</strain>
    </source>
</reference>
<dbReference type="SMART" id="SM00060">
    <property type="entry name" value="FN3"/>
    <property type="match status" value="3"/>
</dbReference>
<dbReference type="Gene3D" id="2.60.40.10">
    <property type="entry name" value="Immunoglobulins"/>
    <property type="match status" value="1"/>
</dbReference>
<keyword evidence="4" id="KW-1185">Reference proteome</keyword>
<dbReference type="InterPro" id="IPR003961">
    <property type="entry name" value="FN3_dom"/>
</dbReference>
<feature type="region of interest" description="Disordered" evidence="1">
    <location>
        <begin position="2401"/>
        <end position="2422"/>
    </location>
</feature>
<dbReference type="CDD" id="cd06899">
    <property type="entry name" value="lectin_legume_LecRK_Arcelin_ConA"/>
    <property type="match status" value="1"/>
</dbReference>
<evidence type="ECO:0000256" key="1">
    <source>
        <dbReference type="SAM" id="MobiDB-lite"/>
    </source>
</evidence>
<feature type="domain" description="Fibronectin type-III" evidence="2">
    <location>
        <begin position="343"/>
        <end position="504"/>
    </location>
</feature>
<evidence type="ECO:0000259" key="2">
    <source>
        <dbReference type="SMART" id="SM00060"/>
    </source>
</evidence>
<dbReference type="Pfam" id="PF12733">
    <property type="entry name" value="Cadherin-like"/>
    <property type="match status" value="4"/>
</dbReference>
<dbReference type="SUPFAM" id="SSF49899">
    <property type="entry name" value="Concanavalin A-like lectins/glucanases"/>
    <property type="match status" value="1"/>
</dbReference>
<organism evidence="3 4">
    <name type="scientific">Cohnella ginsengisoli</name>
    <dbReference type="NCBI Taxonomy" id="425004"/>
    <lineage>
        <taxon>Bacteria</taxon>
        <taxon>Bacillati</taxon>
        <taxon>Bacillota</taxon>
        <taxon>Bacilli</taxon>
        <taxon>Bacillales</taxon>
        <taxon>Paenibacillaceae</taxon>
        <taxon>Cohnella</taxon>
    </lineage>
</organism>
<dbReference type="InterPro" id="IPR013320">
    <property type="entry name" value="ConA-like_dom_sf"/>
</dbReference>
<name>A0A9X4KI29_9BACL</name>
<dbReference type="InterPro" id="IPR050258">
    <property type="entry name" value="Leguminous_Lectin"/>
</dbReference>
<evidence type="ECO:0000313" key="4">
    <source>
        <dbReference type="Proteomes" id="UP001153387"/>
    </source>
</evidence>
<comment type="caution">
    <text evidence="3">The sequence shown here is derived from an EMBL/GenBank/DDBJ whole genome shotgun (WGS) entry which is preliminary data.</text>
</comment>
<dbReference type="InterPro" id="IPR001220">
    <property type="entry name" value="Legume_lectin_dom"/>
</dbReference>
<dbReference type="GO" id="GO:0030246">
    <property type="term" value="F:carbohydrate binding"/>
    <property type="evidence" value="ECO:0007669"/>
    <property type="project" value="InterPro"/>
</dbReference>
<dbReference type="EMBL" id="JAPDHZ010000003">
    <property type="protein sequence ID" value="MDG0792567.1"/>
    <property type="molecule type" value="Genomic_DNA"/>
</dbReference>
<dbReference type="InterPro" id="IPR019825">
    <property type="entry name" value="Lectin_legB_Mn/Ca_BS"/>
</dbReference>
<dbReference type="InterPro" id="IPR013783">
    <property type="entry name" value="Ig-like_fold"/>
</dbReference>
<accession>A0A9X4KI29</accession>
<evidence type="ECO:0000313" key="3">
    <source>
        <dbReference type="EMBL" id="MDG0792567.1"/>
    </source>
</evidence>
<dbReference type="InterPro" id="IPR025883">
    <property type="entry name" value="Cadherin-like_domain"/>
</dbReference>
<dbReference type="RefSeq" id="WP_277566353.1">
    <property type="nucleotide sequence ID" value="NZ_JAPDHZ010000003.1"/>
</dbReference>
<protein>
    <submittedName>
        <fullName evidence="3">Cadherin-like beta sandwich domain-containing protein</fullName>
    </submittedName>
</protein>
<feature type="domain" description="Fibronectin type-III" evidence="2">
    <location>
        <begin position="1639"/>
        <end position="1728"/>
    </location>
</feature>
<feature type="domain" description="Fibronectin type-III" evidence="2">
    <location>
        <begin position="1788"/>
        <end position="1858"/>
    </location>
</feature>
<dbReference type="Proteomes" id="UP001153387">
    <property type="component" value="Unassembled WGS sequence"/>
</dbReference>
<dbReference type="PANTHER" id="PTHR32401:SF49">
    <property type="entry name" value="OS10G0129200 PROTEIN"/>
    <property type="match status" value="1"/>
</dbReference>
<dbReference type="PANTHER" id="PTHR32401">
    <property type="entry name" value="CONCANAVALIN A-LIKE LECTIN FAMILY PROTEIN"/>
    <property type="match status" value="1"/>
</dbReference>
<gene>
    <name evidence="3" type="ORF">OMP38_18065</name>
</gene>
<dbReference type="Pfam" id="PF00139">
    <property type="entry name" value="Lectin_legB"/>
    <property type="match status" value="1"/>
</dbReference>
<dbReference type="Gene3D" id="2.60.120.200">
    <property type="match status" value="1"/>
</dbReference>
<proteinExistence type="predicted"/>
<dbReference type="PROSITE" id="PS00307">
    <property type="entry name" value="LECTIN_LEGUME_BETA"/>
    <property type="match status" value="1"/>
</dbReference>